<evidence type="ECO:0000259" key="2">
    <source>
        <dbReference type="Pfam" id="PF01734"/>
    </source>
</evidence>
<proteinExistence type="predicted"/>
<dbReference type="PATRIC" id="fig|1122985.7.peg.2494"/>
<feature type="domain" description="PNPLA" evidence="2">
    <location>
        <begin position="11"/>
        <end position="239"/>
    </location>
</feature>
<name>A0A069QNR4_HOYLO</name>
<reference evidence="3 4" key="1">
    <citation type="submission" date="2013-08" db="EMBL/GenBank/DDBJ databases">
        <authorList>
            <person name="Weinstock G."/>
            <person name="Sodergren E."/>
            <person name="Wylie T."/>
            <person name="Fulton L."/>
            <person name="Fulton R."/>
            <person name="Fronick C."/>
            <person name="O'Laughlin M."/>
            <person name="Godfrey J."/>
            <person name="Miner T."/>
            <person name="Herter B."/>
            <person name="Appelbaum E."/>
            <person name="Cordes M."/>
            <person name="Lek S."/>
            <person name="Wollam A."/>
            <person name="Pepin K.H."/>
            <person name="Palsikar V.B."/>
            <person name="Mitreva M."/>
            <person name="Wilson R.K."/>
        </authorList>
    </citation>
    <scope>NUCLEOTIDE SEQUENCE [LARGE SCALE GENOMIC DNA]</scope>
    <source>
        <strain evidence="3 4">ATCC 15930</strain>
    </source>
</reference>
<dbReference type="Pfam" id="PF01734">
    <property type="entry name" value="Patatin"/>
    <property type="match status" value="1"/>
</dbReference>
<keyword evidence="1" id="KW-0443">Lipid metabolism</keyword>
<dbReference type="Proteomes" id="UP000027442">
    <property type="component" value="Unassembled WGS sequence"/>
</dbReference>
<evidence type="ECO:0000256" key="1">
    <source>
        <dbReference type="ARBA" id="ARBA00023098"/>
    </source>
</evidence>
<evidence type="ECO:0000313" key="3">
    <source>
        <dbReference type="EMBL" id="KDR51486.1"/>
    </source>
</evidence>
<dbReference type="SUPFAM" id="SSF52151">
    <property type="entry name" value="FabD/lysophospholipase-like"/>
    <property type="match status" value="1"/>
</dbReference>
<dbReference type="HOGENOM" id="CLU_800987_0_0_10"/>
<dbReference type="GO" id="GO:0006629">
    <property type="term" value="P:lipid metabolic process"/>
    <property type="evidence" value="ECO:0007669"/>
    <property type="project" value="UniProtKB-KW"/>
</dbReference>
<organism evidence="3 4">
    <name type="scientific">Hoylesella loescheii DSM 19665 = JCM 12249 = ATCC 15930</name>
    <dbReference type="NCBI Taxonomy" id="1122985"/>
    <lineage>
        <taxon>Bacteria</taxon>
        <taxon>Pseudomonadati</taxon>
        <taxon>Bacteroidota</taxon>
        <taxon>Bacteroidia</taxon>
        <taxon>Bacteroidales</taxon>
        <taxon>Prevotellaceae</taxon>
        <taxon>Hoylesella</taxon>
    </lineage>
</organism>
<dbReference type="AlphaFoldDB" id="A0A069QNR4"/>
<keyword evidence="4" id="KW-1185">Reference proteome</keyword>
<comment type="caution">
    <text evidence="3">The sequence shown here is derived from an EMBL/GenBank/DDBJ whole genome shotgun (WGS) entry which is preliminary data.</text>
</comment>
<sequence length="346" mass="39536">MKMKPYPTVAVFSGGGTRYALYLGMYAAMQHYGVEPDLLIASCGGSIAANIINSFATDEQRKAFIQSEELYRFVQNTRMTRFKMLYKIGLYCQRKVRNTFYAPYIENIFDKFIVDMPTDIRPLLPSLAVRPILPTIVVGARLLFDRADIGKERNGRKLYRKVLFTDAETARNIDLSAVNCNFKSYEGSAIDSQVELLQDVPLPIATRISVSDMFYVQPVHYNGAYFAGGIIDLMPIELAEQLGETIFFEKKKGFGTIDEALVRAVFGFSGNRRLQEVMTHSVSYWVDTADMNQALSGHYIEKNINLLKLQVELKLPKTYAQFVEDMDFQWQYGYDRVAQHFKNKQV</sequence>
<dbReference type="eggNOG" id="COG1752">
    <property type="taxonomic scope" value="Bacteria"/>
</dbReference>
<accession>A0A069QNR4</accession>
<protein>
    <submittedName>
        <fullName evidence="3">Phospholipase, patatin family</fullName>
    </submittedName>
</protein>
<dbReference type="Gene3D" id="3.40.1090.10">
    <property type="entry name" value="Cytosolic phospholipase A2 catalytic domain"/>
    <property type="match status" value="1"/>
</dbReference>
<evidence type="ECO:0000313" key="4">
    <source>
        <dbReference type="Proteomes" id="UP000027442"/>
    </source>
</evidence>
<dbReference type="InterPro" id="IPR002641">
    <property type="entry name" value="PNPLA_dom"/>
</dbReference>
<dbReference type="RefSeq" id="WP_018966666.1">
    <property type="nucleotide sequence ID" value="NZ_KB899211.1"/>
</dbReference>
<dbReference type="EMBL" id="JNGW01000105">
    <property type="protein sequence ID" value="KDR51486.1"/>
    <property type="molecule type" value="Genomic_DNA"/>
</dbReference>
<dbReference type="InterPro" id="IPR016035">
    <property type="entry name" value="Acyl_Trfase/lysoPLipase"/>
</dbReference>
<gene>
    <name evidence="3" type="ORF">HMPREF1991_02408</name>
</gene>